<proteinExistence type="predicted"/>
<sequence length="451" mass="49169">MIGLAPMLGHRLDDRQSVAKGQAAALAMRFARESERPLPAGTGICDFFVAPLDILPYRREGRLQFQLLELNGTGIGGITNMPGPLVEDILDSIAEIGILCDGPAPLVVVASSGREVATDIKPSRLLHEKLLFVDRIAGMLDRRFGDCNVLTLDQLTANGGWLDRCRPTVLLGYSRELVERSDVVGGVPRLYGRDIAAVVNDRFLYNLQTACGALSPGAFLAANSCYAAGADKAEAYRHVNSFDARNGFDGISEPIRFDVCRDAESLLDTVCARLSRGEQLVIKPSGTGHGDGIEFFFGCEGKDLVASQISRSLAVVGERYGRGAGYPYTVTEYLDAEVIRKPDHPLQGSKFELRVVVYRKGRMLHATPSIAKVAPERWDPMHPTRGALINNVSASIRGGKTSGADHVLPLCRRETLETLGLDDDMLMKLCRWATAYVAHVLAETRSELEMR</sequence>
<dbReference type="EMBL" id="CP019948">
    <property type="protein sequence ID" value="ARN79965.1"/>
    <property type="molecule type" value="Genomic_DNA"/>
</dbReference>
<protein>
    <submittedName>
        <fullName evidence="1">Uncharacterized protein</fullName>
    </submittedName>
</protein>
<accession>A0A1W6MQW9</accession>
<name>A0A1W6MQW9_9HYPH</name>
<gene>
    <name evidence="1" type="ORF">B1812_01485</name>
</gene>
<dbReference type="Proteomes" id="UP000193978">
    <property type="component" value="Chromosome"/>
</dbReference>
<evidence type="ECO:0000313" key="1">
    <source>
        <dbReference type="EMBL" id="ARN79965.1"/>
    </source>
</evidence>
<dbReference type="KEGG" id="mbry:B1812_01485"/>
<keyword evidence="2" id="KW-1185">Reference proteome</keyword>
<dbReference type="STRING" id="655015.B1812_01485"/>
<dbReference type="AlphaFoldDB" id="A0A1W6MQW9"/>
<evidence type="ECO:0000313" key="2">
    <source>
        <dbReference type="Proteomes" id="UP000193978"/>
    </source>
</evidence>
<reference evidence="1 2" key="1">
    <citation type="submission" date="2017-02" db="EMBL/GenBank/DDBJ databases">
        <authorList>
            <person name="Peterson S.W."/>
        </authorList>
    </citation>
    <scope>NUCLEOTIDE SEQUENCE [LARGE SCALE GENOMIC DNA]</scope>
    <source>
        <strain evidence="1 2">S285</strain>
    </source>
</reference>
<organism evidence="1 2">
    <name type="scientific">Methylocystis bryophila</name>
    <dbReference type="NCBI Taxonomy" id="655015"/>
    <lineage>
        <taxon>Bacteria</taxon>
        <taxon>Pseudomonadati</taxon>
        <taxon>Pseudomonadota</taxon>
        <taxon>Alphaproteobacteria</taxon>
        <taxon>Hyphomicrobiales</taxon>
        <taxon>Methylocystaceae</taxon>
        <taxon>Methylocystis</taxon>
    </lineage>
</organism>